<dbReference type="SUPFAM" id="SSF54001">
    <property type="entry name" value="Cysteine proteinases"/>
    <property type="match status" value="1"/>
</dbReference>
<organism evidence="2 3">
    <name type="scientific">Tanacetum coccineum</name>
    <dbReference type="NCBI Taxonomy" id="301880"/>
    <lineage>
        <taxon>Eukaryota</taxon>
        <taxon>Viridiplantae</taxon>
        <taxon>Streptophyta</taxon>
        <taxon>Embryophyta</taxon>
        <taxon>Tracheophyta</taxon>
        <taxon>Spermatophyta</taxon>
        <taxon>Magnoliopsida</taxon>
        <taxon>eudicotyledons</taxon>
        <taxon>Gunneridae</taxon>
        <taxon>Pentapetalae</taxon>
        <taxon>asterids</taxon>
        <taxon>campanulids</taxon>
        <taxon>Asterales</taxon>
        <taxon>Asteraceae</taxon>
        <taxon>Asteroideae</taxon>
        <taxon>Anthemideae</taxon>
        <taxon>Anthemidinae</taxon>
        <taxon>Tanacetum</taxon>
    </lineage>
</organism>
<keyword evidence="2" id="KW-0378">Hydrolase</keyword>
<feature type="region of interest" description="Disordered" evidence="1">
    <location>
        <begin position="1"/>
        <end position="120"/>
    </location>
</feature>
<feature type="region of interest" description="Disordered" evidence="1">
    <location>
        <begin position="135"/>
        <end position="234"/>
    </location>
</feature>
<feature type="compositionally biased region" description="Basic and acidic residues" evidence="1">
    <location>
        <begin position="93"/>
        <end position="102"/>
    </location>
</feature>
<dbReference type="Proteomes" id="UP001151760">
    <property type="component" value="Unassembled WGS sequence"/>
</dbReference>
<dbReference type="PANTHER" id="PTHR34835:SF90">
    <property type="entry name" value="AMINOTRANSFERASE-LIKE PLANT MOBILE DOMAIN-CONTAINING PROTEIN"/>
    <property type="match status" value="1"/>
</dbReference>
<evidence type="ECO:0000313" key="2">
    <source>
        <dbReference type="EMBL" id="GJT59454.1"/>
    </source>
</evidence>
<comment type="caution">
    <text evidence="2">The sequence shown here is derived from an EMBL/GenBank/DDBJ whole genome shotgun (WGS) entry which is preliminary data.</text>
</comment>
<gene>
    <name evidence="2" type="ORF">Tco_1002987</name>
</gene>
<dbReference type="InterPro" id="IPR038765">
    <property type="entry name" value="Papain-like_cys_pep_sf"/>
</dbReference>
<reference evidence="2" key="1">
    <citation type="journal article" date="2022" name="Int. J. Mol. Sci.">
        <title>Draft Genome of Tanacetum Coccineum: Genomic Comparison of Closely Related Tanacetum-Family Plants.</title>
        <authorList>
            <person name="Yamashiro T."/>
            <person name="Shiraishi A."/>
            <person name="Nakayama K."/>
            <person name="Satake H."/>
        </authorList>
    </citation>
    <scope>NUCLEOTIDE SEQUENCE</scope>
</reference>
<reference evidence="2" key="2">
    <citation type="submission" date="2022-01" db="EMBL/GenBank/DDBJ databases">
        <authorList>
            <person name="Yamashiro T."/>
            <person name="Shiraishi A."/>
            <person name="Satake H."/>
            <person name="Nakayama K."/>
        </authorList>
    </citation>
    <scope>NUCLEOTIDE SEQUENCE</scope>
</reference>
<evidence type="ECO:0000313" key="3">
    <source>
        <dbReference type="Proteomes" id="UP001151760"/>
    </source>
</evidence>
<feature type="compositionally biased region" description="Acidic residues" evidence="1">
    <location>
        <begin position="76"/>
        <end position="92"/>
    </location>
</feature>
<protein>
    <submittedName>
        <fullName evidence="2">Ulp1 protease family, C-terminal catalytic domain-containing protein</fullName>
    </submittedName>
</protein>
<keyword evidence="2" id="KW-0645">Protease</keyword>
<sequence length="980" mass="111880">MKWVNTVEGGLPKDKKKYNKSSKGNEVLQPKPSPNTKSSIRRLPKEVAKEKGPVKPKAAHVESKVGKTKRLVQDKEVEDERDSDVEGSDGESDSDKEHKVSEEADVSNESGEEGKGVKIKVFKGKEKVFQSLRNEMKRVKDVKMKGVKGNKTVVVLKAKKRMDVSSSSEEEEDKHVSDSSSYDDSSSSEEEKVLKPKKVSKKKRQVKDESSSSEDEDEKPLKNKKHSKHVKNVKKKKKKLLTAEQIKKIKYLDDLPSLRSRTVPSLLFAAIHDSQVDMESFLSDIGASSYEFKLENGIIRVTLEKVHEILGVPLGGTSIFDLPEIPLDDPFVKEWFKQFDPKPLKEIRACDIAQKLVLTKTVDFMFKVNFLMLFANVMGTVDTVKAIVNLTVLRRIREDTNIAGIDWCGFIHKCLQGSLEPKTLNGFYVGLLSFLILLYLDSTKFDKFPVIRQLPAIRNWTTTAMNRRQELEIEEQVIGKLDLHGEWTESELDQTEGFYDVGENVSRTRTSSVPHTDKKSFCIMIEEKISMISAEKIALEDLLKRAKAEFPNDEKVIELCEKYRRLFKEFVFVEDFQAHIDDFDNNDNDGGGKNDVHGSDNVGKKKESVAKDVLNAEKDGVNAEKDGVNAEKDGVNVVQEDEADVNEEPEDMLEEETFTQWIEKNIDWVGEVIDCLYDAYYEEDLFVWPRAVQHISVVCPQTPQRVVTRSSPNKRIVKPPTFLTSPYMNKRTKVTSLIKRLEFVLGNSLFAMQGDKYETVFQTRSGHDLSSVPLNMETLAPRLWIDANTKAIIEGTFYEEQQWKVFSDEISAQFEHDVSSISLFKVDLAFFPICASGHFYVVVFHLKSPSAMFILDNSNCGETYKSKYKAVCEPLLKWSTTKNHSDCEVFTMMHLEHYFGKPVGQWDFGLCVESDEQVSMLRRMRFKIAGKLLLNEFNIHAEKMFDLAFKFENENDEQKRISIIVNAIKNRNERDPAKTE</sequence>
<dbReference type="GO" id="GO:0006508">
    <property type="term" value="P:proteolysis"/>
    <property type="evidence" value="ECO:0007669"/>
    <property type="project" value="UniProtKB-KW"/>
</dbReference>
<accession>A0ABQ5F8Q7</accession>
<dbReference type="EMBL" id="BQNB010017111">
    <property type="protein sequence ID" value="GJT59454.1"/>
    <property type="molecule type" value="Genomic_DNA"/>
</dbReference>
<feature type="compositionally biased region" description="Basic and acidic residues" evidence="1">
    <location>
        <begin position="135"/>
        <end position="144"/>
    </location>
</feature>
<feature type="compositionally biased region" description="Basic and acidic residues" evidence="1">
    <location>
        <begin position="590"/>
        <end position="605"/>
    </location>
</feature>
<dbReference type="Gene3D" id="3.40.395.10">
    <property type="entry name" value="Adenoviral Proteinase, Chain A"/>
    <property type="match status" value="1"/>
</dbReference>
<dbReference type="GO" id="GO:0008233">
    <property type="term" value="F:peptidase activity"/>
    <property type="evidence" value="ECO:0007669"/>
    <property type="project" value="UniProtKB-KW"/>
</dbReference>
<evidence type="ECO:0000256" key="1">
    <source>
        <dbReference type="SAM" id="MobiDB-lite"/>
    </source>
</evidence>
<feature type="compositionally biased region" description="Basic and acidic residues" evidence="1">
    <location>
        <begin position="43"/>
        <end position="75"/>
    </location>
</feature>
<dbReference type="PANTHER" id="PTHR34835">
    <property type="entry name" value="OS07G0283600 PROTEIN-RELATED"/>
    <property type="match status" value="1"/>
</dbReference>
<feature type="region of interest" description="Disordered" evidence="1">
    <location>
        <begin position="584"/>
        <end position="605"/>
    </location>
</feature>
<feature type="compositionally biased region" description="Basic residues" evidence="1">
    <location>
        <begin position="195"/>
        <end position="205"/>
    </location>
</feature>
<name>A0ABQ5F8Q7_9ASTR</name>
<keyword evidence="3" id="KW-1185">Reference proteome</keyword>
<feature type="compositionally biased region" description="Basic residues" evidence="1">
    <location>
        <begin position="222"/>
        <end position="234"/>
    </location>
</feature>
<proteinExistence type="predicted"/>